<keyword evidence="1" id="KW-1185">Reference proteome</keyword>
<accession>A0A915IP51</accession>
<evidence type="ECO:0000313" key="2">
    <source>
        <dbReference type="WBParaSite" id="nRc.2.0.1.t15576-RA"/>
    </source>
</evidence>
<sequence>MRAFIHFGSYKRRLGRRQFEQQRRVYCSRRRQP</sequence>
<name>A0A915IP51_ROMCU</name>
<dbReference type="Proteomes" id="UP000887565">
    <property type="component" value="Unplaced"/>
</dbReference>
<evidence type="ECO:0000313" key="1">
    <source>
        <dbReference type="Proteomes" id="UP000887565"/>
    </source>
</evidence>
<dbReference type="AlphaFoldDB" id="A0A915IP51"/>
<protein>
    <submittedName>
        <fullName evidence="2">Uncharacterized protein</fullName>
    </submittedName>
</protein>
<dbReference type="WBParaSite" id="nRc.2.0.1.t15576-RA">
    <property type="protein sequence ID" value="nRc.2.0.1.t15576-RA"/>
    <property type="gene ID" value="nRc.2.0.1.g15576"/>
</dbReference>
<reference evidence="2" key="1">
    <citation type="submission" date="2022-11" db="UniProtKB">
        <authorList>
            <consortium name="WormBaseParasite"/>
        </authorList>
    </citation>
    <scope>IDENTIFICATION</scope>
</reference>
<proteinExistence type="predicted"/>
<organism evidence="1 2">
    <name type="scientific">Romanomermis culicivorax</name>
    <name type="common">Nematode worm</name>
    <dbReference type="NCBI Taxonomy" id="13658"/>
    <lineage>
        <taxon>Eukaryota</taxon>
        <taxon>Metazoa</taxon>
        <taxon>Ecdysozoa</taxon>
        <taxon>Nematoda</taxon>
        <taxon>Enoplea</taxon>
        <taxon>Dorylaimia</taxon>
        <taxon>Mermithida</taxon>
        <taxon>Mermithoidea</taxon>
        <taxon>Mermithidae</taxon>
        <taxon>Romanomermis</taxon>
    </lineage>
</organism>